<protein>
    <recommendedName>
        <fullName evidence="10">BTB domain-containing protein</fullName>
    </recommendedName>
</protein>
<dbReference type="Proteomes" id="UP000290189">
    <property type="component" value="Unassembled WGS sequence"/>
</dbReference>
<evidence type="ECO:0000256" key="3">
    <source>
        <dbReference type="ARBA" id="ARBA00022737"/>
    </source>
</evidence>
<sequence length="492" mass="53834">MQTARAACRNLVVLPAVLLALLVSTSAPGVEHVYFELRDGAVASMPQTLARAHFQFVDDVMTNRPRHTRRDAIQIPYGLNWNQFDLMTSYLESGVLTEQHCHLRNVFNLILAVQFLEIRGQERGDMVERLLDTAARVTLKHPYLPTVLTYELVRGFVECAANVADVPVGHAPVDDLVAHLIARMASWHFRDICEGRAVAGDVPSSIIECSTNGIWGHMSSEWFLSISTDGITSAVFTHNRIEALRSQAFAAFKDLSQLSLDNNDISAIEGGAFDGLSSLRSLFLHTNCISSIRESMFKGLPMLTVLFLFNNRIELAEKGAFRALPLLTTLLLGCNQMASVEDGMFDGLPSLRSLDLSQNQIDIIEWGALSGLSTLVDLDLSDNRMEFIDEGLFGGMSSLTDLRLANNRIEFITPGAFSGLLALERLDLSGNQIHTIEWGELLSGLPSLSQLLLKGNPICSRPPGGTLKSIVFRAVGKPSLISGVPAGVDVQC</sequence>
<proteinExistence type="predicted"/>
<evidence type="ECO:0008006" key="10">
    <source>
        <dbReference type="Google" id="ProtNLM"/>
    </source>
</evidence>
<evidence type="ECO:0000313" key="9">
    <source>
        <dbReference type="Proteomes" id="UP000290189"/>
    </source>
</evidence>
<evidence type="ECO:0000256" key="4">
    <source>
        <dbReference type="ARBA" id="ARBA00023180"/>
    </source>
</evidence>
<evidence type="ECO:0000313" key="8">
    <source>
        <dbReference type="Proteomes" id="UP000039324"/>
    </source>
</evidence>
<dbReference type="FunFam" id="3.80.10.10:FF:000770">
    <property type="entry name" value="Uncharacterized protein"/>
    <property type="match status" value="1"/>
</dbReference>
<evidence type="ECO:0000313" key="6">
    <source>
        <dbReference type="EMBL" id="CEP00072.1"/>
    </source>
</evidence>
<dbReference type="InterPro" id="IPR050328">
    <property type="entry name" value="Dev_Immune_Receptor"/>
</dbReference>
<keyword evidence="2 5" id="KW-0732">Signal</keyword>
<evidence type="ECO:0000256" key="2">
    <source>
        <dbReference type="ARBA" id="ARBA00022729"/>
    </source>
</evidence>
<dbReference type="InterPro" id="IPR032675">
    <property type="entry name" value="LRR_dom_sf"/>
</dbReference>
<dbReference type="EMBL" id="OVEO01000013">
    <property type="protein sequence ID" value="SPR00192.1"/>
    <property type="molecule type" value="Genomic_DNA"/>
</dbReference>
<keyword evidence="3" id="KW-0677">Repeat</keyword>
<name>A0A0G4IXS7_PLABS</name>
<feature type="chain" id="PRO_5036293185" description="BTB domain-containing protein" evidence="5">
    <location>
        <begin position="28"/>
        <end position="492"/>
    </location>
</feature>
<gene>
    <name evidence="6" type="ORF">PBRA_007806</name>
    <name evidence="7" type="ORF">PLBR_LOCUS7407</name>
</gene>
<dbReference type="GO" id="GO:0005615">
    <property type="term" value="C:extracellular space"/>
    <property type="evidence" value="ECO:0007669"/>
    <property type="project" value="TreeGrafter"/>
</dbReference>
<dbReference type="AlphaFoldDB" id="A0A0G4IXS7"/>
<dbReference type="Proteomes" id="UP000039324">
    <property type="component" value="Unassembled WGS sequence"/>
</dbReference>
<evidence type="ECO:0000256" key="1">
    <source>
        <dbReference type="ARBA" id="ARBA00022614"/>
    </source>
</evidence>
<keyword evidence="4" id="KW-0325">Glycoprotein</keyword>
<feature type="signal peptide" evidence="5">
    <location>
        <begin position="1"/>
        <end position="27"/>
    </location>
</feature>
<reference evidence="6 8" key="1">
    <citation type="submission" date="2015-02" db="EMBL/GenBank/DDBJ databases">
        <authorList>
            <person name="Chooi Y.-H."/>
        </authorList>
    </citation>
    <scope>NUCLEOTIDE SEQUENCE [LARGE SCALE GENOMIC DNA]</scope>
    <source>
        <strain evidence="6">E3</strain>
    </source>
</reference>
<dbReference type="Gene3D" id="3.80.10.10">
    <property type="entry name" value="Ribonuclease Inhibitor"/>
    <property type="match status" value="2"/>
</dbReference>
<keyword evidence="8" id="KW-1185">Reference proteome</keyword>
<dbReference type="InterPro" id="IPR001611">
    <property type="entry name" value="Leu-rich_rpt"/>
</dbReference>
<dbReference type="PANTHER" id="PTHR24373">
    <property type="entry name" value="SLIT RELATED LEUCINE-RICH REPEAT NEURONAL PROTEIN"/>
    <property type="match status" value="1"/>
</dbReference>
<dbReference type="OrthoDB" id="694479at2759"/>
<evidence type="ECO:0000256" key="5">
    <source>
        <dbReference type="SAM" id="SignalP"/>
    </source>
</evidence>
<dbReference type="InterPro" id="IPR003591">
    <property type="entry name" value="Leu-rich_rpt_typical-subtyp"/>
</dbReference>
<keyword evidence="1" id="KW-0433">Leucine-rich repeat</keyword>
<dbReference type="SMART" id="SM00369">
    <property type="entry name" value="LRR_TYP"/>
    <property type="match status" value="8"/>
</dbReference>
<dbReference type="SUPFAM" id="SSF52058">
    <property type="entry name" value="L domain-like"/>
    <property type="match status" value="1"/>
</dbReference>
<dbReference type="EMBL" id="CDSF01000097">
    <property type="protein sequence ID" value="CEP00072.1"/>
    <property type="molecule type" value="Genomic_DNA"/>
</dbReference>
<dbReference type="PROSITE" id="PS51450">
    <property type="entry name" value="LRR"/>
    <property type="match status" value="1"/>
</dbReference>
<organism evidence="6 8">
    <name type="scientific">Plasmodiophora brassicae</name>
    <name type="common">Clubroot disease agent</name>
    <dbReference type="NCBI Taxonomy" id="37360"/>
    <lineage>
        <taxon>Eukaryota</taxon>
        <taxon>Sar</taxon>
        <taxon>Rhizaria</taxon>
        <taxon>Endomyxa</taxon>
        <taxon>Phytomyxea</taxon>
        <taxon>Plasmodiophorida</taxon>
        <taxon>Plasmodiophoridae</taxon>
        <taxon>Plasmodiophora</taxon>
    </lineage>
</organism>
<reference evidence="7 9" key="2">
    <citation type="submission" date="2018-03" db="EMBL/GenBank/DDBJ databases">
        <authorList>
            <person name="Fogelqvist J."/>
        </authorList>
    </citation>
    <scope>NUCLEOTIDE SEQUENCE [LARGE SCALE GENOMIC DNA]</scope>
</reference>
<dbReference type="Pfam" id="PF13855">
    <property type="entry name" value="LRR_8"/>
    <property type="match status" value="3"/>
</dbReference>
<keyword evidence="7" id="KW-0496">Mitochondrion</keyword>
<geneLocation type="mitochondrion" evidence="7"/>
<dbReference type="STRING" id="37360.A0A0G4IXS7"/>
<dbReference type="GO" id="GO:0031012">
    <property type="term" value="C:extracellular matrix"/>
    <property type="evidence" value="ECO:0007669"/>
    <property type="project" value="TreeGrafter"/>
</dbReference>
<accession>A0A0G4IXS7</accession>
<evidence type="ECO:0000313" key="7">
    <source>
        <dbReference type="EMBL" id="SPR00192.1"/>
    </source>
</evidence>
<dbReference type="PANTHER" id="PTHR24373:SF370">
    <property type="entry name" value="FISH-LIPS, ISOFORM E"/>
    <property type="match status" value="1"/>
</dbReference>